<dbReference type="PROSITE" id="PS50113">
    <property type="entry name" value="PAC"/>
    <property type="match status" value="7"/>
</dbReference>
<dbReference type="PROSITE" id="PS50112">
    <property type="entry name" value="PAS"/>
    <property type="match status" value="6"/>
</dbReference>
<reference evidence="10 11" key="1">
    <citation type="journal article" date="2012" name="J. Bacteriol.">
        <title>Complete genome sequence of a thermophilic methanogen, Methanocella conradii HZ254, isolated from Chinese rice field soil.</title>
        <authorList>
            <person name="Lu Z."/>
            <person name="Lu Y."/>
        </authorList>
    </citation>
    <scope>NUCLEOTIDE SEQUENCE [LARGE SCALE GENOMIC DNA]</scope>
    <source>
        <strain evidence="11">DSM 24694 / JCM 17849 / CGMCC 1.5162 / HZ254</strain>
    </source>
</reference>
<gene>
    <name evidence="10" type="ordered locus">Mtc_0427</name>
</gene>
<dbReference type="KEGG" id="mez:Mtc_0427"/>
<dbReference type="SMART" id="SM00388">
    <property type="entry name" value="HisKA"/>
    <property type="match status" value="1"/>
</dbReference>
<dbReference type="PROSITE" id="PS50109">
    <property type="entry name" value="HIS_KIN"/>
    <property type="match status" value="1"/>
</dbReference>
<dbReference type="NCBIfam" id="TIGR00229">
    <property type="entry name" value="sensory_box"/>
    <property type="match status" value="6"/>
</dbReference>
<dbReference type="SMART" id="SM00387">
    <property type="entry name" value="HATPase_c"/>
    <property type="match status" value="1"/>
</dbReference>
<keyword evidence="6" id="KW-0175">Coiled coil</keyword>
<dbReference type="PRINTS" id="PR00344">
    <property type="entry name" value="BCTRLSENSOR"/>
</dbReference>
<dbReference type="SUPFAM" id="SSF55874">
    <property type="entry name" value="ATPase domain of HSP90 chaperone/DNA topoisomerase II/histidine kinase"/>
    <property type="match status" value="1"/>
</dbReference>
<dbReference type="eggNOG" id="arCOG02350">
    <property type="taxonomic scope" value="Archaea"/>
</dbReference>
<dbReference type="Proteomes" id="UP000005233">
    <property type="component" value="Chromosome"/>
</dbReference>
<comment type="catalytic activity">
    <reaction evidence="1">
        <text>ATP + protein L-histidine = ADP + protein N-phospho-L-histidine.</text>
        <dbReference type="EC" id="2.7.13.3"/>
    </reaction>
</comment>
<feature type="domain" description="PAC" evidence="9">
    <location>
        <begin position="715"/>
        <end position="768"/>
    </location>
</feature>
<dbReference type="AlphaFoldDB" id="H8I455"/>
<evidence type="ECO:0000256" key="6">
    <source>
        <dbReference type="SAM" id="Coils"/>
    </source>
</evidence>
<feature type="domain" description="PAS" evidence="8">
    <location>
        <begin position="538"/>
        <end position="583"/>
    </location>
</feature>
<feature type="domain" description="PAS" evidence="8">
    <location>
        <begin position="1"/>
        <end position="58"/>
    </location>
</feature>
<dbReference type="EMBL" id="CP003243">
    <property type="protein sequence ID" value="AFC99194.1"/>
    <property type="molecule type" value="Genomic_DNA"/>
</dbReference>
<dbReference type="Gene3D" id="1.10.287.130">
    <property type="match status" value="1"/>
</dbReference>
<dbReference type="InterPro" id="IPR013655">
    <property type="entry name" value="PAS_fold_3"/>
</dbReference>
<evidence type="ECO:0000256" key="3">
    <source>
        <dbReference type="ARBA" id="ARBA00022553"/>
    </source>
</evidence>
<dbReference type="CDD" id="cd00082">
    <property type="entry name" value="HisKA"/>
    <property type="match status" value="1"/>
</dbReference>
<dbReference type="Pfam" id="PF00512">
    <property type="entry name" value="HisKA"/>
    <property type="match status" value="1"/>
</dbReference>
<dbReference type="SMART" id="SM00086">
    <property type="entry name" value="PAC"/>
    <property type="match status" value="7"/>
</dbReference>
<name>H8I455_METCZ</name>
<dbReference type="HOGENOM" id="CLU_272574_0_0_2"/>
<evidence type="ECO:0000256" key="5">
    <source>
        <dbReference type="ARBA" id="ARBA00022777"/>
    </source>
</evidence>
<evidence type="ECO:0000256" key="1">
    <source>
        <dbReference type="ARBA" id="ARBA00000085"/>
    </source>
</evidence>
<feature type="domain" description="PAS" evidence="8">
    <location>
        <begin position="409"/>
        <end position="454"/>
    </location>
</feature>
<dbReference type="Pfam" id="PF13426">
    <property type="entry name" value="PAS_9"/>
    <property type="match status" value="1"/>
</dbReference>
<dbReference type="Gene3D" id="2.10.70.100">
    <property type="match status" value="6"/>
</dbReference>
<dbReference type="InterPro" id="IPR001610">
    <property type="entry name" value="PAC"/>
</dbReference>
<feature type="domain" description="PAC" evidence="9">
    <location>
        <begin position="586"/>
        <end position="639"/>
    </location>
</feature>
<dbReference type="InterPro" id="IPR036890">
    <property type="entry name" value="HATPase_C_sf"/>
</dbReference>
<dbReference type="InterPro" id="IPR052162">
    <property type="entry name" value="Sensor_kinase/Photoreceptor"/>
</dbReference>
<dbReference type="eggNOG" id="arCOG07605">
    <property type="taxonomic scope" value="Archaea"/>
</dbReference>
<keyword evidence="4" id="KW-0808">Transferase</keyword>
<evidence type="ECO:0000259" key="8">
    <source>
        <dbReference type="PROSITE" id="PS50112"/>
    </source>
</evidence>
<dbReference type="InterPro" id="IPR005467">
    <property type="entry name" value="His_kinase_dom"/>
</dbReference>
<feature type="domain" description="PAS" evidence="8">
    <location>
        <begin position="269"/>
        <end position="325"/>
    </location>
</feature>
<evidence type="ECO:0000313" key="11">
    <source>
        <dbReference type="Proteomes" id="UP000005233"/>
    </source>
</evidence>
<dbReference type="SUPFAM" id="SSF47384">
    <property type="entry name" value="Homodimeric domain of signal transducing histidine kinase"/>
    <property type="match status" value="1"/>
</dbReference>
<protein>
    <recommendedName>
        <fullName evidence="2">histidine kinase</fullName>
        <ecNumber evidence="2">2.7.13.3</ecNumber>
    </recommendedName>
</protein>
<feature type="domain" description="PAC" evidence="9">
    <location>
        <begin position="199"/>
        <end position="252"/>
    </location>
</feature>
<accession>H8I455</accession>
<dbReference type="GO" id="GO:0000155">
    <property type="term" value="F:phosphorelay sensor kinase activity"/>
    <property type="evidence" value="ECO:0007669"/>
    <property type="project" value="InterPro"/>
</dbReference>
<keyword evidence="11" id="KW-1185">Reference proteome</keyword>
<evidence type="ECO:0000256" key="2">
    <source>
        <dbReference type="ARBA" id="ARBA00012438"/>
    </source>
</evidence>
<keyword evidence="3" id="KW-0597">Phosphoprotein</keyword>
<dbReference type="FunFam" id="3.30.450.20:FF:000088">
    <property type="entry name" value="Sensory transduction histidine kinase"/>
    <property type="match status" value="3"/>
</dbReference>
<feature type="domain" description="Histidine kinase" evidence="7">
    <location>
        <begin position="954"/>
        <end position="1168"/>
    </location>
</feature>
<evidence type="ECO:0000313" key="10">
    <source>
        <dbReference type="EMBL" id="AFC99194.1"/>
    </source>
</evidence>
<dbReference type="InterPro" id="IPR004358">
    <property type="entry name" value="Sig_transdc_His_kin-like_C"/>
</dbReference>
<evidence type="ECO:0000256" key="4">
    <source>
        <dbReference type="ARBA" id="ARBA00022679"/>
    </source>
</evidence>
<dbReference type="Pfam" id="PF02518">
    <property type="entry name" value="HATPase_c"/>
    <property type="match status" value="1"/>
</dbReference>
<feature type="domain" description="PAC" evidence="9">
    <location>
        <begin position="457"/>
        <end position="510"/>
    </location>
</feature>
<dbReference type="Gene3D" id="3.30.565.10">
    <property type="entry name" value="Histidine kinase-like ATPase, C-terminal domain"/>
    <property type="match status" value="1"/>
</dbReference>
<dbReference type="CDD" id="cd16921">
    <property type="entry name" value="HATPase_FilI-like"/>
    <property type="match status" value="1"/>
</dbReference>
<feature type="domain" description="PAC" evidence="9">
    <location>
        <begin position="72"/>
        <end position="123"/>
    </location>
</feature>
<sequence>MFAINVEHKVVSWNEPLELLTGIKAKEAIGTSVHKSLFNKSEIAALADIIVDGAVDEIKSNDKYKKSSYLPNAYETDRFLPELGKWLKFVASPIRDANGKITGAVGTLIDITEVKRMEEEARKSMYILNRAQSIAHVGNWAWDLRTNSFTWSDELYRIFGYNPQEFQPTMDWITERIHPADKELYQKSIEAAFKENKFFNIDVRIVRQDGSIRYVNYIADKCVRDTEGKPKRLYGIMQDITERKKLEEEVRKEMRILNRAQSIAHVGNWAWDLRTNSFTWSDELYRIFGYNPQEFQPTMDWITERIHPADKELYQKSIEAAFKENKFFNIDVRIVRQDGSIRYINYIADKCVRDTEGKPKRLYGIMQDITERKKSEEEARKNMRILNRAQSIAHVGNWAWDLRTNGFTWSDELFRIFGYNPQEFQPTMDWITERIHPADKELYQKSIEAAFKENKFFNIDVRIVRQDGSIRYVNYIADKCVRDTEGKPKRLYGIMQDITERKKLEEEVRKEMRILNRAQSIAHVGNWAWDLRTNGFTWSDELFRIFGYNPQEFQPTMDWIMEHVHPADKELYQKSIEAAFKENKFFNIDVRIVRRDGSIRYINYIADKCVRDTEGKPKRLYGIMQDITERKKSEEEARKNMRILNRAQSIAHVGNWALNLKTNNFTWSDEIFRIFGFNPQEFQPTMEWFNAHVHPADMKLFRKSLNMALCENKLFYIDMRVIRPDGSIKYVNWVADRCTRDDVGNPKMLFGILQDITERKNFEETIRKGSDLLAMAQSIAHIGNWEMDIKTKKIQWSDEVFRIFGYDPGDFHPNVHWIVYHAHKDDKDMVLGAIESAIKENKLFNIDYRIVTLDGVVKYVNFMADRIEKDSEGKPASIFGIIQDITERKNAEIAMRKAQDELEMKVAERTAELEKANAAMKEEINERKKIESALDKERLELKRSNEELEQFAYIASHDLQEPLRMVNQYVQLLAKRYKGKLDPSADEYIKFVVDGTARMRQMIVDLLEFSRVGTKEKPLEPTNLEEVISQVTTNLSVAIDESGAKVTHATMPVVMADFTQIMHVFQNLVGNAIKFRKEGVPPEVHIGAEKKGDEWVFSVSDNGIGIDPKYFNKLFIIFQRLNSASQYKGNGIGLAICKKIVERHGGRIWVESTPGVGTTFYFTLPAKAEAQENSTEKLAEQVAS</sequence>
<dbReference type="SUPFAM" id="SSF55785">
    <property type="entry name" value="PYP-like sensor domain (PAS domain)"/>
    <property type="match status" value="7"/>
</dbReference>
<feature type="domain" description="PAS" evidence="8">
    <location>
        <begin position="667"/>
        <end position="712"/>
    </location>
</feature>
<dbReference type="InterPro" id="IPR000014">
    <property type="entry name" value="PAS"/>
</dbReference>
<dbReference type="Pfam" id="PF08447">
    <property type="entry name" value="PAS_3"/>
    <property type="match status" value="6"/>
</dbReference>
<feature type="coiled-coil region" evidence="6">
    <location>
        <begin position="888"/>
        <end position="947"/>
    </location>
</feature>
<feature type="domain" description="PAC" evidence="9">
    <location>
        <begin position="844"/>
        <end position="897"/>
    </location>
</feature>
<organism evidence="10 11">
    <name type="scientific">Methanocella conradii (strain DSM 24694 / JCM 17849 / CGMCC 1.5162 / HZ254)</name>
    <dbReference type="NCBI Taxonomy" id="1041930"/>
    <lineage>
        <taxon>Archaea</taxon>
        <taxon>Methanobacteriati</taxon>
        <taxon>Methanobacteriota</taxon>
        <taxon>Stenosarchaea group</taxon>
        <taxon>Methanomicrobia</taxon>
        <taxon>Methanocellales</taxon>
        <taxon>Methanocellaceae</taxon>
        <taxon>Methanocella</taxon>
    </lineage>
</organism>
<dbReference type="FunFam" id="3.30.565.10:FF:000006">
    <property type="entry name" value="Sensor histidine kinase WalK"/>
    <property type="match status" value="1"/>
</dbReference>
<dbReference type="SMART" id="SM00091">
    <property type="entry name" value="PAS"/>
    <property type="match status" value="6"/>
</dbReference>
<keyword evidence="5 10" id="KW-0418">Kinase</keyword>
<dbReference type="InterPro" id="IPR003661">
    <property type="entry name" value="HisK_dim/P_dom"/>
</dbReference>
<dbReference type="Gene3D" id="3.30.450.20">
    <property type="entry name" value="PAS domain"/>
    <property type="match status" value="7"/>
</dbReference>
<dbReference type="OrthoDB" id="342253at2157"/>
<dbReference type="PANTHER" id="PTHR43304:SF1">
    <property type="entry name" value="PAC DOMAIN-CONTAINING PROTEIN"/>
    <property type="match status" value="1"/>
</dbReference>
<proteinExistence type="predicted"/>
<dbReference type="STRING" id="1041930.Mtc_0427"/>
<dbReference type="PANTHER" id="PTHR43304">
    <property type="entry name" value="PHYTOCHROME-LIKE PROTEIN CPH1"/>
    <property type="match status" value="1"/>
</dbReference>
<dbReference type="InterPro" id="IPR000700">
    <property type="entry name" value="PAS-assoc_C"/>
</dbReference>
<feature type="domain" description="PAC" evidence="9">
    <location>
        <begin position="328"/>
        <end position="381"/>
    </location>
</feature>
<dbReference type="EC" id="2.7.13.3" evidence="2"/>
<evidence type="ECO:0000259" key="7">
    <source>
        <dbReference type="PROSITE" id="PS50109"/>
    </source>
</evidence>
<dbReference type="InterPro" id="IPR036097">
    <property type="entry name" value="HisK_dim/P_sf"/>
</dbReference>
<evidence type="ECO:0000259" key="9">
    <source>
        <dbReference type="PROSITE" id="PS50113"/>
    </source>
</evidence>
<dbReference type="CDD" id="cd00130">
    <property type="entry name" value="PAS"/>
    <property type="match status" value="7"/>
</dbReference>
<feature type="domain" description="PAS" evidence="8">
    <location>
        <begin position="140"/>
        <end position="196"/>
    </location>
</feature>
<dbReference type="InterPro" id="IPR035965">
    <property type="entry name" value="PAS-like_dom_sf"/>
</dbReference>
<dbReference type="InterPro" id="IPR003594">
    <property type="entry name" value="HATPase_dom"/>
</dbReference>